<feature type="compositionally biased region" description="Basic and acidic residues" evidence="1">
    <location>
        <begin position="449"/>
        <end position="459"/>
    </location>
</feature>
<feature type="region of interest" description="Disordered" evidence="1">
    <location>
        <begin position="76"/>
        <end position="596"/>
    </location>
</feature>
<feature type="compositionally biased region" description="Basic residues" evidence="1">
    <location>
        <begin position="527"/>
        <end position="538"/>
    </location>
</feature>
<feature type="compositionally biased region" description="Basic and acidic residues" evidence="1">
    <location>
        <begin position="104"/>
        <end position="113"/>
    </location>
</feature>
<evidence type="ECO:0000256" key="1">
    <source>
        <dbReference type="SAM" id="MobiDB-lite"/>
    </source>
</evidence>
<accession>A0AAV9U5G4</accession>
<feature type="compositionally biased region" description="Low complexity" evidence="1">
    <location>
        <begin position="236"/>
        <end position="252"/>
    </location>
</feature>
<dbReference type="EMBL" id="JAVHNQ010000011">
    <property type="protein sequence ID" value="KAK6336112.1"/>
    <property type="molecule type" value="Genomic_DNA"/>
</dbReference>
<organism evidence="2 3">
    <name type="scientific">Orbilia brochopaga</name>
    <dbReference type="NCBI Taxonomy" id="3140254"/>
    <lineage>
        <taxon>Eukaryota</taxon>
        <taxon>Fungi</taxon>
        <taxon>Dikarya</taxon>
        <taxon>Ascomycota</taxon>
        <taxon>Pezizomycotina</taxon>
        <taxon>Orbiliomycetes</taxon>
        <taxon>Orbiliales</taxon>
        <taxon>Orbiliaceae</taxon>
        <taxon>Orbilia</taxon>
    </lineage>
</organism>
<feature type="compositionally biased region" description="Polar residues" evidence="1">
    <location>
        <begin position="285"/>
        <end position="295"/>
    </location>
</feature>
<protein>
    <submittedName>
        <fullName evidence="2">Uncharacterized protein</fullName>
    </submittedName>
</protein>
<feature type="compositionally biased region" description="Pro residues" evidence="1">
    <location>
        <begin position="170"/>
        <end position="194"/>
    </location>
</feature>
<feature type="compositionally biased region" description="Acidic residues" evidence="1">
    <location>
        <begin position="139"/>
        <end position="155"/>
    </location>
</feature>
<evidence type="ECO:0000313" key="3">
    <source>
        <dbReference type="Proteomes" id="UP001375240"/>
    </source>
</evidence>
<dbReference type="Proteomes" id="UP001375240">
    <property type="component" value="Unassembled WGS sequence"/>
</dbReference>
<feature type="compositionally biased region" description="Low complexity" evidence="1">
    <location>
        <begin position="211"/>
        <end position="228"/>
    </location>
</feature>
<dbReference type="AlphaFoldDB" id="A0AAV9U5G4"/>
<feature type="compositionally biased region" description="Acidic residues" evidence="1">
    <location>
        <begin position="460"/>
        <end position="479"/>
    </location>
</feature>
<feature type="compositionally biased region" description="Basic and acidic residues" evidence="1">
    <location>
        <begin position="561"/>
        <end position="570"/>
    </location>
</feature>
<name>A0AAV9U5G4_9PEZI</name>
<comment type="caution">
    <text evidence="2">The sequence shown here is derived from an EMBL/GenBank/DDBJ whole genome shotgun (WGS) entry which is preliminary data.</text>
</comment>
<feature type="region of interest" description="Disordered" evidence="1">
    <location>
        <begin position="1"/>
        <end position="64"/>
    </location>
</feature>
<keyword evidence="3" id="KW-1185">Reference proteome</keyword>
<reference evidence="2 3" key="1">
    <citation type="submission" date="2019-10" db="EMBL/GenBank/DDBJ databases">
        <authorList>
            <person name="Palmer J.M."/>
        </authorList>
    </citation>
    <scope>NUCLEOTIDE SEQUENCE [LARGE SCALE GENOMIC DNA]</scope>
    <source>
        <strain evidence="2 3">TWF696</strain>
    </source>
</reference>
<evidence type="ECO:0000313" key="2">
    <source>
        <dbReference type="EMBL" id="KAK6336112.1"/>
    </source>
</evidence>
<proteinExistence type="predicted"/>
<gene>
    <name evidence="2" type="ORF">TWF696_001680</name>
</gene>
<feature type="compositionally biased region" description="Low complexity" evidence="1">
    <location>
        <begin position="439"/>
        <end position="448"/>
    </location>
</feature>
<sequence length="596" mass="64814">MRAGTEAPMGQSPTPTLLRTIQSRPSTGKSHPVYPSPAWQLPQIETSPPPPPAVVPQKRTAQGTPIVQKIVYKPFNVPKLKDSEPVPALQVSVTPSRPPRKPASKKDRPRAERQTSPVNQGRKAHEQRDDELGLITSLFEDDDDDLEMLELDLEGSDFAAKPRPESSISKPPPPPRVRPNAPPPFKPPLPPQKPPMRKPRKQPSPSPTPPVRDTSPLFLPIPSSSAPVDDPPSLPPIQSSLSISPSKAASPPADNIFPSSPIARNTASHRKQSLDRSRKPASPQRVETNPDVNSGRQDEDIENAGDKVNPPPKRLTLPSAASRTRRKLLCGPSGRNAVANTAPIARPVSTLSILHTFPKDDPLAPKTSSNVPDKPASAATLQPKKPVKKDTVKKAQKPFVAPRAQVRTIDVPTKLEEDDDDEPVLAAEVDNKPRHAPSHPKSSASSRISKIEKAIKPEPTDDNDDELPLLENPNDDQIPDETVKSGSPETEDPAPNEQANEKPSKLQIFSSDEEELEPPEPAVAPKLPKKKIITKKPRPPSPHDSDSDDFEALRLSGIPKRANEPRDGKTLKGRPLSEASRVWREVEEGTVPRGAS</sequence>
<feature type="compositionally biased region" description="Polar residues" evidence="1">
    <location>
        <begin position="11"/>
        <end position="29"/>
    </location>
</feature>